<gene>
    <name evidence="1" type="ORF">CS063_16350</name>
</gene>
<evidence type="ECO:0000313" key="2">
    <source>
        <dbReference type="Proteomes" id="UP000224460"/>
    </source>
</evidence>
<comment type="caution">
    <text evidence="1">The sequence shown here is derived from an EMBL/GenBank/DDBJ whole genome shotgun (WGS) entry which is preliminary data.</text>
</comment>
<dbReference type="Proteomes" id="UP000224460">
    <property type="component" value="Unassembled WGS sequence"/>
</dbReference>
<keyword evidence="1" id="KW-0540">Nuclease</keyword>
<evidence type="ECO:0000313" key="1">
    <source>
        <dbReference type="EMBL" id="PHV69319.1"/>
    </source>
</evidence>
<sequence>MNHETKVKIEDHLNMVMERILYKRTVQEPFNEEEIKRNNPFGYRLVPLEVWKGSKFERSFVTSLGQGIFEQIAKIIAEGTGAEAINQHTRTVRLNTWQVEYIDSVLEKQRNNKGKNQNTILKSIKEEVEKLRDLDTDRYQEVNVLADLWIKRVDGSEEFYSLKTVKPNLDQTEKAKREMLRLMAAEDVKAFFALPYNPAGEGEIYKNIHSIPYKLFDMDNDEFVLLGKAFWNQIGQDDNTYDELLNIFNKVGKVYTEKIRMHYFGIVPSNNVMDIIAESPEKWD</sequence>
<protein>
    <submittedName>
        <fullName evidence="1">Restriction endonuclease</fullName>
    </submittedName>
</protein>
<keyword evidence="2" id="KW-1185">Reference proteome</keyword>
<keyword evidence="1" id="KW-0378">Hydrolase</keyword>
<accession>A0AC61D6G0</accession>
<reference evidence="1" key="1">
    <citation type="submission" date="2017-10" db="EMBL/GenBank/DDBJ databases">
        <title>Genome sequence of cellulolytic Lachnospiraceae bacterium XHS1971 isolated from hotspring sediment.</title>
        <authorList>
            <person name="Vasudevan G."/>
            <person name="Joshi A.J."/>
            <person name="Hivarkar S."/>
            <person name="Lanjekar V.B."/>
            <person name="Dhakephalkar P.K."/>
            <person name="Dagar S."/>
        </authorList>
    </citation>
    <scope>NUCLEOTIDE SEQUENCE</scope>
    <source>
        <strain evidence="1">XHS1971</strain>
    </source>
</reference>
<proteinExistence type="predicted"/>
<name>A0AC61D6G0_9FIRM</name>
<organism evidence="1 2">
    <name type="scientific">Sporanaerobium hydrogeniformans</name>
    <dbReference type="NCBI Taxonomy" id="3072179"/>
    <lineage>
        <taxon>Bacteria</taxon>
        <taxon>Bacillati</taxon>
        <taxon>Bacillota</taxon>
        <taxon>Clostridia</taxon>
        <taxon>Lachnospirales</taxon>
        <taxon>Lachnospiraceae</taxon>
        <taxon>Sporanaerobium</taxon>
    </lineage>
</organism>
<dbReference type="EMBL" id="PEDL01000033">
    <property type="protein sequence ID" value="PHV69319.1"/>
    <property type="molecule type" value="Genomic_DNA"/>
</dbReference>
<keyword evidence="1" id="KW-0255">Endonuclease</keyword>